<dbReference type="STRING" id="5627.A0A1C7M287"/>
<feature type="region of interest" description="Disordered" evidence="1">
    <location>
        <begin position="199"/>
        <end position="224"/>
    </location>
</feature>
<comment type="caution">
    <text evidence="2">The sequence shown here is derived from an EMBL/GenBank/DDBJ whole genome shotgun (WGS) entry which is preliminary data.</text>
</comment>
<dbReference type="Proteomes" id="UP000092993">
    <property type="component" value="Unassembled WGS sequence"/>
</dbReference>
<name>A0A1C7M287_GRIFR</name>
<protein>
    <recommendedName>
        <fullName evidence="4">SAP domain-containing protein</fullName>
    </recommendedName>
</protein>
<gene>
    <name evidence="2" type="ORF">A0H81_09433</name>
</gene>
<feature type="compositionally biased region" description="Polar residues" evidence="1">
    <location>
        <begin position="199"/>
        <end position="214"/>
    </location>
</feature>
<accession>A0A1C7M287</accession>
<sequence>MHDLYLGILKNHVREIWGISVDMDDGSAQHARKPPPIRPDTRTMALAADCLYYGSVTALKNCGKAALWHLCADRDLRRAGTIKQLMKKLVEWRTREGFPKPVTSSTGAASNYSGISLPTPQPAEQTSPDQSTRTPTNEEIVAAEKTLLKAKTTKTLANKRKDILVAMCSERGLSGAGIRADLAKRLMDWRDLQQPSINVAGETSSSSTSRQNVPEPQDPSRQGVAELRTAPDHAIGRQTLEEYRRDRNRMELPSWIVPGPVAFGTTQYGKLSADQWRTIGTINLPITLIRTWGTEKGRRLEMLHNFMDAVDAIEIIGLREIDEQHIQAAEHSLQKYLKTLMVLYKEAKIQPNHHLALHLPEFLRLFGPMINTNNNFAAVLPTFVLCFAIRQSKAHCPKPSQSMKD</sequence>
<reference evidence="2 3" key="1">
    <citation type="submission" date="2016-03" db="EMBL/GenBank/DDBJ databases">
        <title>Whole genome sequencing of Grifola frondosa 9006-11.</title>
        <authorList>
            <person name="Min B."/>
            <person name="Park H."/>
            <person name="Kim J.-G."/>
            <person name="Cho H."/>
            <person name="Oh Y.-L."/>
            <person name="Kong W.-S."/>
            <person name="Choi I.-G."/>
        </authorList>
    </citation>
    <scope>NUCLEOTIDE SEQUENCE [LARGE SCALE GENOMIC DNA]</scope>
    <source>
        <strain evidence="2 3">9006-11</strain>
    </source>
</reference>
<feature type="region of interest" description="Disordered" evidence="1">
    <location>
        <begin position="100"/>
        <end position="136"/>
    </location>
</feature>
<dbReference type="EMBL" id="LUGG01000013">
    <property type="protein sequence ID" value="OBZ70848.1"/>
    <property type="molecule type" value="Genomic_DNA"/>
</dbReference>
<evidence type="ECO:0000313" key="2">
    <source>
        <dbReference type="EMBL" id="OBZ70848.1"/>
    </source>
</evidence>
<organism evidence="2 3">
    <name type="scientific">Grifola frondosa</name>
    <name type="common">Maitake</name>
    <name type="synonym">Polyporus frondosus</name>
    <dbReference type="NCBI Taxonomy" id="5627"/>
    <lineage>
        <taxon>Eukaryota</taxon>
        <taxon>Fungi</taxon>
        <taxon>Dikarya</taxon>
        <taxon>Basidiomycota</taxon>
        <taxon>Agaricomycotina</taxon>
        <taxon>Agaricomycetes</taxon>
        <taxon>Polyporales</taxon>
        <taxon>Grifolaceae</taxon>
        <taxon>Grifola</taxon>
    </lineage>
</organism>
<dbReference type="AlphaFoldDB" id="A0A1C7M287"/>
<evidence type="ECO:0000256" key="1">
    <source>
        <dbReference type="SAM" id="MobiDB-lite"/>
    </source>
</evidence>
<evidence type="ECO:0008006" key="4">
    <source>
        <dbReference type="Google" id="ProtNLM"/>
    </source>
</evidence>
<proteinExistence type="predicted"/>
<dbReference type="OrthoDB" id="3269001at2759"/>
<evidence type="ECO:0000313" key="3">
    <source>
        <dbReference type="Proteomes" id="UP000092993"/>
    </source>
</evidence>
<keyword evidence="3" id="KW-1185">Reference proteome</keyword>
<feature type="compositionally biased region" description="Polar residues" evidence="1">
    <location>
        <begin position="102"/>
        <end position="136"/>
    </location>
</feature>